<dbReference type="Proteomes" id="UP000887013">
    <property type="component" value="Unassembled WGS sequence"/>
</dbReference>
<dbReference type="OrthoDB" id="6436924at2759"/>
<evidence type="ECO:0000313" key="2">
    <source>
        <dbReference type="Proteomes" id="UP000887013"/>
    </source>
</evidence>
<dbReference type="AlphaFoldDB" id="A0A8X6U2A4"/>
<gene>
    <name evidence="1" type="primary">AVEN_153125_1</name>
    <name evidence="1" type="ORF">NPIL_485011</name>
</gene>
<keyword evidence="2" id="KW-1185">Reference proteome</keyword>
<comment type="caution">
    <text evidence="1">The sequence shown here is derived from an EMBL/GenBank/DDBJ whole genome shotgun (WGS) entry which is preliminary data.</text>
</comment>
<name>A0A8X6U2A4_NEPPI</name>
<dbReference type="EMBL" id="BMAW01072403">
    <property type="protein sequence ID" value="GFT82802.1"/>
    <property type="molecule type" value="Genomic_DNA"/>
</dbReference>
<protein>
    <submittedName>
        <fullName evidence="1">Uncharacterized protein</fullName>
    </submittedName>
</protein>
<sequence>MACSRKLYSLQDIASAQVAANLCQDNDFKELALCLEKPTYGAFILDHFRSSITNDPKILPSFVSFQKRPIRDFYRFCDDNDKREVDQWDAAIDKQCLRLLEGVPRNLKGGVEAWMNRIALEYLSYGRRQELLFGVSRYFLMDVLTLDCWTTAGRLDEKKVAERLLEDERLTVLQRYRIACVSCLHVGILQLWCGLTQEEKRSILSNNTDSSEDGRHELISLWSLQMHELTLERNYQWPTAAKLVLRYGSRSAMMHCWKKLDERMQKKLVNYMALQSLQRWQSIQQKLRAHLELKKALVLNERTHLLSGRSFERFNLPSYYSELMCFFLSQMDEQQQLTFFKQAFRCSHSDFVLECFLDFPHQDDFMPTIRRLWGILPKDRFEKCLSSLAGKYCANHSWKSLESLEKELRYYDYRNLMQTLWEETPDEFKRYLFPNHDDDSNHPAISKGEVLVLQLFHKSPFEEKDEALVKQIFCYQSQEKRRAVMSSNVGENICVLLARIGQWSFMNSLLEECFPKEDVPSFKKQFIRSKCGRMFCLNKLYESGEKWVENLIDWSFDLDSEKTQYKCSLITTGWEFFLNFFTFALDSDFREVERIIKFCVPSAESIVSLKTILVKDLCSALIKRHRWEEMDAILAWNFSAKEEIEHFKKDLLSEEGFDLHYQTVFVMNLLNEAQRFYEWFGLTPEEIKKLKKDTLFSSDVVSNILNMRLASLRWCLTDTETVILFDKKIEEVLCDRLPFLDENKKKAKKALDTLVSELLYDFRKKEIEEKEGKGKKRSSVVEDGCSSVRKRFQGCSCNHDNPGFVTNLLPMMYLSNSGLGPGAH</sequence>
<evidence type="ECO:0000313" key="1">
    <source>
        <dbReference type="EMBL" id="GFT82802.1"/>
    </source>
</evidence>
<accession>A0A8X6U2A4</accession>
<organism evidence="1 2">
    <name type="scientific">Nephila pilipes</name>
    <name type="common">Giant wood spider</name>
    <name type="synonym">Nephila maculata</name>
    <dbReference type="NCBI Taxonomy" id="299642"/>
    <lineage>
        <taxon>Eukaryota</taxon>
        <taxon>Metazoa</taxon>
        <taxon>Ecdysozoa</taxon>
        <taxon>Arthropoda</taxon>
        <taxon>Chelicerata</taxon>
        <taxon>Arachnida</taxon>
        <taxon>Araneae</taxon>
        <taxon>Araneomorphae</taxon>
        <taxon>Entelegynae</taxon>
        <taxon>Araneoidea</taxon>
        <taxon>Nephilidae</taxon>
        <taxon>Nephila</taxon>
    </lineage>
</organism>
<reference evidence="1" key="1">
    <citation type="submission" date="2020-08" db="EMBL/GenBank/DDBJ databases">
        <title>Multicomponent nature underlies the extraordinary mechanical properties of spider dragline silk.</title>
        <authorList>
            <person name="Kono N."/>
            <person name="Nakamura H."/>
            <person name="Mori M."/>
            <person name="Yoshida Y."/>
            <person name="Ohtoshi R."/>
            <person name="Malay A.D."/>
            <person name="Moran D.A.P."/>
            <person name="Tomita M."/>
            <person name="Numata K."/>
            <person name="Arakawa K."/>
        </authorList>
    </citation>
    <scope>NUCLEOTIDE SEQUENCE</scope>
</reference>
<proteinExistence type="predicted"/>